<evidence type="ECO:0000256" key="3">
    <source>
        <dbReference type="SAM" id="MobiDB-lite"/>
    </source>
</evidence>
<dbReference type="GO" id="GO:0003677">
    <property type="term" value="F:DNA binding"/>
    <property type="evidence" value="ECO:0007669"/>
    <property type="project" value="InterPro"/>
</dbReference>
<gene>
    <name evidence="4" type="ORF">EII34_12830</name>
</gene>
<sequence length="181" mass="20792">MMKWLPETLRRIGRDLLHSFLKGADAGVANPRTRRRRSTTGSSGRTTSHPYPGDFRGTPRISYRPADDGNADPGEIVWTWVPYEEDHTKGKDRPVLIIGRDGKWLLGLQLTSKDHDRDTRQEARQGRRWMDIGTGPWDEQNRPSEVRVNRILRVDPDRVRRIGAVLDKERFTRVAAAVRTS</sequence>
<evidence type="ECO:0000313" key="4">
    <source>
        <dbReference type="EMBL" id="RRD03690.1"/>
    </source>
</evidence>
<accession>A0A3P1T2V9</accession>
<dbReference type="InterPro" id="IPR003477">
    <property type="entry name" value="PemK-like"/>
</dbReference>
<dbReference type="EMBL" id="RQZG01000017">
    <property type="protein sequence ID" value="RRD03690.1"/>
    <property type="molecule type" value="Genomic_DNA"/>
</dbReference>
<comment type="similarity">
    <text evidence="1">Belongs to the PemK/MazF family.</text>
</comment>
<reference evidence="4 5" key="1">
    <citation type="submission" date="2018-11" db="EMBL/GenBank/DDBJ databases">
        <title>Genomes From Bacteria Associated with the Canine Oral Cavity: a Test Case for Automated Genome-Based Taxonomic Assignment.</title>
        <authorList>
            <person name="Coil D.A."/>
            <person name="Jospin G."/>
            <person name="Darling A.E."/>
            <person name="Wallis C."/>
            <person name="Davis I.J."/>
            <person name="Harris S."/>
            <person name="Eisen J.A."/>
            <person name="Holcombe L.J."/>
            <person name="O'Flynn C."/>
        </authorList>
    </citation>
    <scope>NUCLEOTIDE SEQUENCE [LARGE SCALE GENOMIC DNA]</scope>
    <source>
        <strain evidence="4 5">OH887_COT-365</strain>
    </source>
</reference>
<dbReference type="Proteomes" id="UP000280819">
    <property type="component" value="Unassembled WGS sequence"/>
</dbReference>
<dbReference type="AlphaFoldDB" id="A0A3P1T2V9"/>
<keyword evidence="2" id="KW-1277">Toxin-antitoxin system</keyword>
<feature type="region of interest" description="Disordered" evidence="3">
    <location>
        <begin position="27"/>
        <end position="60"/>
    </location>
</feature>
<name>A0A3P1T2V9_9ACTN</name>
<protein>
    <submittedName>
        <fullName evidence="4">Type II toxin-antitoxin system PemK/MazF family toxin</fullName>
    </submittedName>
</protein>
<dbReference type="RefSeq" id="WP_124845565.1">
    <property type="nucleotide sequence ID" value="NZ_RQZG01000017.1"/>
</dbReference>
<evidence type="ECO:0000313" key="5">
    <source>
        <dbReference type="Proteomes" id="UP000280819"/>
    </source>
</evidence>
<evidence type="ECO:0000256" key="1">
    <source>
        <dbReference type="ARBA" id="ARBA00007521"/>
    </source>
</evidence>
<proteinExistence type="inferred from homology"/>
<feature type="compositionally biased region" description="Low complexity" evidence="3">
    <location>
        <begin position="39"/>
        <end position="48"/>
    </location>
</feature>
<comment type="caution">
    <text evidence="4">The sequence shown here is derived from an EMBL/GenBank/DDBJ whole genome shotgun (WGS) entry which is preliminary data.</text>
</comment>
<dbReference type="SUPFAM" id="SSF50118">
    <property type="entry name" value="Cell growth inhibitor/plasmid maintenance toxic component"/>
    <property type="match status" value="1"/>
</dbReference>
<dbReference type="Pfam" id="PF02452">
    <property type="entry name" value="PemK_toxin"/>
    <property type="match status" value="1"/>
</dbReference>
<dbReference type="Gene3D" id="2.30.30.110">
    <property type="match status" value="1"/>
</dbReference>
<evidence type="ECO:0000256" key="2">
    <source>
        <dbReference type="ARBA" id="ARBA00022649"/>
    </source>
</evidence>
<organism evidence="4 5">
    <name type="scientific">Arachnia propionica</name>
    <dbReference type="NCBI Taxonomy" id="1750"/>
    <lineage>
        <taxon>Bacteria</taxon>
        <taxon>Bacillati</taxon>
        <taxon>Actinomycetota</taxon>
        <taxon>Actinomycetes</taxon>
        <taxon>Propionibacteriales</taxon>
        <taxon>Propionibacteriaceae</taxon>
        <taxon>Arachnia</taxon>
    </lineage>
</organism>
<dbReference type="OrthoDB" id="5184628at2"/>
<dbReference type="InterPro" id="IPR011067">
    <property type="entry name" value="Plasmid_toxin/cell-grow_inhib"/>
</dbReference>